<evidence type="ECO:0000313" key="1">
    <source>
        <dbReference type="EMBL" id="RXH84597.1"/>
    </source>
</evidence>
<dbReference type="Proteomes" id="UP000290289">
    <property type="component" value="Chromosome 11"/>
</dbReference>
<name>A0A498IRA1_MALDO</name>
<accession>A0A498IRA1</accession>
<gene>
    <name evidence="1" type="ORF">DVH24_032881</name>
</gene>
<evidence type="ECO:0000313" key="2">
    <source>
        <dbReference type="Proteomes" id="UP000290289"/>
    </source>
</evidence>
<proteinExistence type="predicted"/>
<comment type="caution">
    <text evidence="1">The sequence shown here is derived from an EMBL/GenBank/DDBJ whole genome shotgun (WGS) entry which is preliminary data.</text>
</comment>
<dbReference type="EMBL" id="RDQH01000337">
    <property type="protein sequence ID" value="RXH84597.1"/>
    <property type="molecule type" value="Genomic_DNA"/>
</dbReference>
<reference evidence="1 2" key="1">
    <citation type="submission" date="2018-10" db="EMBL/GenBank/DDBJ databases">
        <title>A high-quality apple genome assembly.</title>
        <authorList>
            <person name="Hu J."/>
        </authorList>
    </citation>
    <scope>NUCLEOTIDE SEQUENCE [LARGE SCALE GENOMIC DNA]</scope>
    <source>
        <strain evidence="2">cv. HFTH1</strain>
        <tissue evidence="1">Young leaf</tissue>
    </source>
</reference>
<protein>
    <submittedName>
        <fullName evidence="1">Uncharacterized protein</fullName>
    </submittedName>
</protein>
<sequence>MTRKPLFWKACFKILVPAKARSKLTQISDRVSSLGSSLLTESLRSSSSSKNYYRVVFAATNQLVVSRNSRSQISFSNGSPSTDRYRIDVNMYLSDRVIEPLSYIPTSVSFRLHIAQTQQNNNNNVV</sequence>
<dbReference type="AlphaFoldDB" id="A0A498IRA1"/>
<keyword evidence="2" id="KW-1185">Reference proteome</keyword>
<organism evidence="1 2">
    <name type="scientific">Malus domestica</name>
    <name type="common">Apple</name>
    <name type="synonym">Pyrus malus</name>
    <dbReference type="NCBI Taxonomy" id="3750"/>
    <lineage>
        <taxon>Eukaryota</taxon>
        <taxon>Viridiplantae</taxon>
        <taxon>Streptophyta</taxon>
        <taxon>Embryophyta</taxon>
        <taxon>Tracheophyta</taxon>
        <taxon>Spermatophyta</taxon>
        <taxon>Magnoliopsida</taxon>
        <taxon>eudicotyledons</taxon>
        <taxon>Gunneridae</taxon>
        <taxon>Pentapetalae</taxon>
        <taxon>rosids</taxon>
        <taxon>fabids</taxon>
        <taxon>Rosales</taxon>
        <taxon>Rosaceae</taxon>
        <taxon>Amygdaloideae</taxon>
        <taxon>Maleae</taxon>
        <taxon>Malus</taxon>
    </lineage>
</organism>